<dbReference type="Proteomes" id="UP000184604">
    <property type="component" value="Chromosome"/>
</dbReference>
<dbReference type="AlphaFoldDB" id="A0A1L5F4J6"/>
<feature type="domain" description="B3/B4 tRNA-binding" evidence="1">
    <location>
        <begin position="60"/>
        <end position="212"/>
    </location>
</feature>
<sequence length="222" mass="25360">MLIISKNLKEVYSNAKFGILIMKDVRNPQTNSEFNKTKILVKNQLLSKYKNFNRKEFIRSEPVCFYTNYYKKFKKTYHVQLQLESIILKSNSFPNVAALVEAMFIAEVKNLLLTAGHDLDKLELPIKLNLAQGNESFVSISKKQQSLTKDDMMLSDGKGAISSILNGPDYRTRITNDTKNVLFFVYTPGGIGDDVIRSHLNDIKSYVSIFAPHSKQHLLDVF</sequence>
<evidence type="ECO:0000313" key="2">
    <source>
        <dbReference type="EMBL" id="APM37923.1"/>
    </source>
</evidence>
<evidence type="ECO:0000259" key="1">
    <source>
        <dbReference type="SMART" id="SM00873"/>
    </source>
</evidence>
<dbReference type="RefSeq" id="WP_073537622.1">
    <property type="nucleotide sequence ID" value="NZ_CP018335.1"/>
</dbReference>
<organism evidence="2 3">
    <name type="scientific">Clostridium kluyveri</name>
    <dbReference type="NCBI Taxonomy" id="1534"/>
    <lineage>
        <taxon>Bacteria</taxon>
        <taxon>Bacillati</taxon>
        <taxon>Bacillota</taxon>
        <taxon>Clostridia</taxon>
        <taxon>Eubacteriales</taxon>
        <taxon>Clostridiaceae</taxon>
        <taxon>Clostridium</taxon>
    </lineage>
</organism>
<dbReference type="PANTHER" id="PTHR39209:SF2">
    <property type="entry name" value="CYTOPLASMIC PROTEIN"/>
    <property type="match status" value="1"/>
</dbReference>
<dbReference type="OrthoDB" id="1550991at2"/>
<reference evidence="2 3" key="1">
    <citation type="submission" date="2016-12" db="EMBL/GenBank/DDBJ databases">
        <title>Complete genome sequence of Clostridium kluyveri JZZ isolated from the pit mud of a Chinese flavor liquor-making factory.</title>
        <authorList>
            <person name="Wang Y."/>
        </authorList>
    </citation>
    <scope>NUCLEOTIDE SEQUENCE [LARGE SCALE GENOMIC DNA]</scope>
    <source>
        <strain evidence="2 3">JZZ</strain>
    </source>
</reference>
<dbReference type="GO" id="GO:0003723">
    <property type="term" value="F:RNA binding"/>
    <property type="evidence" value="ECO:0007669"/>
    <property type="project" value="InterPro"/>
</dbReference>
<dbReference type="InterPro" id="IPR005146">
    <property type="entry name" value="B3/B4_tRNA-bd"/>
</dbReference>
<dbReference type="GO" id="GO:0004826">
    <property type="term" value="F:phenylalanine-tRNA ligase activity"/>
    <property type="evidence" value="ECO:0007669"/>
    <property type="project" value="InterPro"/>
</dbReference>
<proteinExistence type="predicted"/>
<protein>
    <recommendedName>
        <fullName evidence="1">B3/B4 tRNA-binding domain-containing protein</fullName>
    </recommendedName>
</protein>
<dbReference type="SMART" id="SM00873">
    <property type="entry name" value="B3_4"/>
    <property type="match status" value="1"/>
</dbReference>
<evidence type="ECO:0000313" key="3">
    <source>
        <dbReference type="Proteomes" id="UP000184604"/>
    </source>
</evidence>
<name>A0A1L5F4J6_CLOKL</name>
<dbReference type="InterPro" id="IPR020825">
    <property type="entry name" value="Phe-tRNA_synthase-like_B3/B4"/>
</dbReference>
<dbReference type="PANTHER" id="PTHR39209">
    <property type="match status" value="1"/>
</dbReference>
<gene>
    <name evidence="2" type="ORF">BS101_03815</name>
</gene>
<dbReference type="SUPFAM" id="SSF56037">
    <property type="entry name" value="PheT/TilS domain"/>
    <property type="match status" value="1"/>
</dbReference>
<dbReference type="EMBL" id="CP018335">
    <property type="protein sequence ID" value="APM37923.1"/>
    <property type="molecule type" value="Genomic_DNA"/>
</dbReference>
<accession>A0A1L5F4J6</accession>
<dbReference type="Gene3D" id="3.50.40.10">
    <property type="entry name" value="Phenylalanyl-trna Synthetase, Chain B, domain 3"/>
    <property type="match status" value="1"/>
</dbReference>
<dbReference type="Pfam" id="PF03483">
    <property type="entry name" value="B3_4"/>
    <property type="match status" value="1"/>
</dbReference>